<name>A0A2R2NVQ9_9EURY</name>
<dbReference type="EMBL" id="KJ619463">
    <property type="protein sequence ID" value="AKB09812.1"/>
    <property type="molecule type" value="Genomic_DNA"/>
</dbReference>
<proteinExistence type="predicted"/>
<reference evidence="1" key="1">
    <citation type="submission" date="2014-03" db="EMBL/GenBank/DDBJ databases">
        <title>pFA-1, a novel haloarchaeal plasmid isolated from the type strain of Halorubrum litoreum, contains an integrase family tyrosine recombinases.</title>
        <authorList>
            <person name="Chen S."/>
            <person name="Qin J."/>
            <person name="Yan Z."/>
            <person name="Yang Z.L."/>
        </authorList>
    </citation>
    <scope>NUCLEOTIDE SEQUENCE</scope>
    <source>
        <strain evidence="1">Fa-1</strain>
        <plasmid evidence="1">pFA-1</plasmid>
    </source>
</reference>
<accession>A0A2R2NVQ9</accession>
<dbReference type="AlphaFoldDB" id="A0A2R2NVQ9"/>
<organism evidence="1">
    <name type="scientific">Halorubrum distributum</name>
    <dbReference type="NCBI Taxonomy" id="29283"/>
    <lineage>
        <taxon>Archaea</taxon>
        <taxon>Methanobacteriati</taxon>
        <taxon>Methanobacteriota</taxon>
        <taxon>Stenosarchaea group</taxon>
        <taxon>Halobacteria</taxon>
        <taxon>Halobacteriales</taxon>
        <taxon>Haloferacaceae</taxon>
        <taxon>Halorubrum</taxon>
        <taxon>Halorubrum distributum group</taxon>
    </lineage>
</organism>
<sequence>MTDGGQSEPAIVCVGIDPDSIDPIPKQGMYAPSVHFQHDGKPTILVDKDGDGVYEIGITGDNTGDHLWTELEGGDIGDEALELLESHLDGESIDLSQDFSAAWKDDVQDERTVTDGDELSVPTAGELVHDRDGEGEDELVVVQAHHDTPAEEYPIDEVGGETVADLNAFYDAQAPVLEAVYLAEVEAVLDSWDDVDDLRKEVSSGEVSSYAFPADRLAVSGGEGQ</sequence>
<protein>
    <submittedName>
        <fullName evidence="1">Putative zinc finger SWIM domain protein</fullName>
    </submittedName>
</protein>
<evidence type="ECO:0000313" key="1">
    <source>
        <dbReference type="EMBL" id="AKB09812.1"/>
    </source>
</evidence>
<keyword evidence="1" id="KW-0614">Plasmid</keyword>
<geneLocation type="plasmid" evidence="1">
    <name>pFA-1</name>
</geneLocation>